<evidence type="ECO:0000259" key="1">
    <source>
        <dbReference type="PROSITE" id="PS51320"/>
    </source>
</evidence>
<keyword evidence="3" id="KW-1185">Reference proteome</keyword>
<gene>
    <name evidence="2" type="ORF">QJS10_CPB11g01811</name>
</gene>
<dbReference type="EMBL" id="JAUJYO010000011">
    <property type="protein sequence ID" value="KAK1305402.1"/>
    <property type="molecule type" value="Genomic_DNA"/>
</dbReference>
<proteinExistence type="predicted"/>
<evidence type="ECO:0000313" key="2">
    <source>
        <dbReference type="EMBL" id="KAK1305402.1"/>
    </source>
</evidence>
<evidence type="ECO:0000313" key="3">
    <source>
        <dbReference type="Proteomes" id="UP001180020"/>
    </source>
</evidence>
<accession>A0AAV9DWJ5</accession>
<reference evidence="2" key="2">
    <citation type="submission" date="2023-06" db="EMBL/GenBank/DDBJ databases">
        <authorList>
            <person name="Ma L."/>
            <person name="Liu K.-W."/>
            <person name="Li Z."/>
            <person name="Hsiao Y.-Y."/>
            <person name="Qi Y."/>
            <person name="Fu T."/>
            <person name="Tang G."/>
            <person name="Zhang D."/>
            <person name="Sun W.-H."/>
            <person name="Liu D.-K."/>
            <person name="Li Y."/>
            <person name="Chen G.-Z."/>
            <person name="Liu X.-D."/>
            <person name="Liao X.-Y."/>
            <person name="Jiang Y.-T."/>
            <person name="Yu X."/>
            <person name="Hao Y."/>
            <person name="Huang J."/>
            <person name="Zhao X.-W."/>
            <person name="Ke S."/>
            <person name="Chen Y.-Y."/>
            <person name="Wu W.-L."/>
            <person name="Hsu J.-L."/>
            <person name="Lin Y.-F."/>
            <person name="Huang M.-D."/>
            <person name="Li C.-Y."/>
            <person name="Huang L."/>
            <person name="Wang Z.-W."/>
            <person name="Zhao X."/>
            <person name="Zhong W.-Y."/>
            <person name="Peng D.-H."/>
            <person name="Ahmad S."/>
            <person name="Lan S."/>
            <person name="Zhang J.-S."/>
            <person name="Tsai W.-C."/>
            <person name="Van De Peer Y."/>
            <person name="Liu Z.-J."/>
        </authorList>
    </citation>
    <scope>NUCLEOTIDE SEQUENCE</scope>
    <source>
        <strain evidence="2">CP</strain>
        <tissue evidence="2">Leaves</tissue>
    </source>
</reference>
<dbReference type="InterPro" id="IPR010399">
    <property type="entry name" value="Tify_dom"/>
</dbReference>
<dbReference type="AlphaFoldDB" id="A0AAV9DWJ5"/>
<reference evidence="2" key="1">
    <citation type="journal article" date="2023" name="Nat. Commun.">
        <title>Diploid and tetraploid genomes of Acorus and the evolution of monocots.</title>
        <authorList>
            <person name="Ma L."/>
            <person name="Liu K.W."/>
            <person name="Li Z."/>
            <person name="Hsiao Y.Y."/>
            <person name="Qi Y."/>
            <person name="Fu T."/>
            <person name="Tang G.D."/>
            <person name="Zhang D."/>
            <person name="Sun W.H."/>
            <person name="Liu D.K."/>
            <person name="Li Y."/>
            <person name="Chen G.Z."/>
            <person name="Liu X.D."/>
            <person name="Liao X.Y."/>
            <person name="Jiang Y.T."/>
            <person name="Yu X."/>
            <person name="Hao Y."/>
            <person name="Huang J."/>
            <person name="Zhao X.W."/>
            <person name="Ke S."/>
            <person name="Chen Y.Y."/>
            <person name="Wu W.L."/>
            <person name="Hsu J.L."/>
            <person name="Lin Y.F."/>
            <person name="Huang M.D."/>
            <person name="Li C.Y."/>
            <person name="Huang L."/>
            <person name="Wang Z.W."/>
            <person name="Zhao X."/>
            <person name="Zhong W.Y."/>
            <person name="Peng D.H."/>
            <person name="Ahmad S."/>
            <person name="Lan S."/>
            <person name="Zhang J.S."/>
            <person name="Tsai W.C."/>
            <person name="Van de Peer Y."/>
            <person name="Liu Z.J."/>
        </authorList>
    </citation>
    <scope>NUCLEOTIDE SEQUENCE</scope>
    <source>
        <strain evidence="2">CP</strain>
    </source>
</reference>
<name>A0AAV9DWJ5_ACOCL</name>
<dbReference type="Pfam" id="PF06200">
    <property type="entry name" value="tify"/>
    <property type="match status" value="1"/>
</dbReference>
<dbReference type="Proteomes" id="UP001180020">
    <property type="component" value="Unassembled WGS sequence"/>
</dbReference>
<sequence>MGSKYDSDSDLCVLRLGPAATEAAAEEFQRRQQNNNHHHHQNQELSIFYGGRVCVCDVTEIQAMEIINAAKRRRRRRRG</sequence>
<feature type="domain" description="Tify" evidence="1">
    <location>
        <begin position="38"/>
        <end position="72"/>
    </location>
</feature>
<dbReference type="PROSITE" id="PS51320">
    <property type="entry name" value="TIFY"/>
    <property type="match status" value="1"/>
</dbReference>
<comment type="caution">
    <text evidence="2">The sequence shown here is derived from an EMBL/GenBank/DDBJ whole genome shotgun (WGS) entry which is preliminary data.</text>
</comment>
<protein>
    <recommendedName>
        <fullName evidence="1">Tify domain-containing protein</fullName>
    </recommendedName>
</protein>
<organism evidence="2 3">
    <name type="scientific">Acorus calamus</name>
    <name type="common">Sweet flag</name>
    <dbReference type="NCBI Taxonomy" id="4465"/>
    <lineage>
        <taxon>Eukaryota</taxon>
        <taxon>Viridiplantae</taxon>
        <taxon>Streptophyta</taxon>
        <taxon>Embryophyta</taxon>
        <taxon>Tracheophyta</taxon>
        <taxon>Spermatophyta</taxon>
        <taxon>Magnoliopsida</taxon>
        <taxon>Liliopsida</taxon>
        <taxon>Acoraceae</taxon>
        <taxon>Acorus</taxon>
    </lineage>
</organism>